<protein>
    <submittedName>
        <fullName evidence="6">Uncharacterized protein LOC103331245</fullName>
    </submittedName>
</protein>
<dbReference type="PROSITE" id="PS51257">
    <property type="entry name" value="PROKAR_LIPOPROTEIN"/>
    <property type="match status" value="1"/>
</dbReference>
<accession>A0ABM0NZA5</accession>
<keyword evidence="2 3" id="KW-0732">Signal</keyword>
<feature type="chain" id="PRO_5047199595" evidence="3">
    <location>
        <begin position="32"/>
        <end position="264"/>
    </location>
</feature>
<reference evidence="5" key="1">
    <citation type="journal article" date="2012" name="Nat. Commun.">
        <title>The genome of Prunus mume.</title>
        <authorList>
            <person name="Zhang Q."/>
            <person name="Chen W."/>
            <person name="Sun L."/>
            <person name="Zhao F."/>
            <person name="Huang B."/>
            <person name="Yang W."/>
            <person name="Tao Y."/>
            <person name="Wang J."/>
            <person name="Yuan Z."/>
            <person name="Fan G."/>
            <person name="Xing Z."/>
            <person name="Han C."/>
            <person name="Pan H."/>
            <person name="Zhong X."/>
            <person name="Shi W."/>
            <person name="Liang X."/>
            <person name="Du D."/>
            <person name="Sun F."/>
            <person name="Xu Z."/>
            <person name="Hao R."/>
            <person name="Lv T."/>
            <person name="Lv Y."/>
            <person name="Zheng Z."/>
            <person name="Sun M."/>
            <person name="Luo L."/>
            <person name="Cai M."/>
            <person name="Gao Y."/>
            <person name="Wang J."/>
            <person name="Yin Y."/>
            <person name="Xu X."/>
            <person name="Cheng T."/>
            <person name="Wang J."/>
        </authorList>
    </citation>
    <scope>NUCLEOTIDE SEQUENCE [LARGE SCALE GENOMIC DNA]</scope>
</reference>
<evidence type="ECO:0000256" key="2">
    <source>
        <dbReference type="ARBA" id="ARBA00022729"/>
    </source>
</evidence>
<feature type="domain" description="Wall-associated receptor kinase galacturonan-binding" evidence="4">
    <location>
        <begin position="38"/>
        <end position="101"/>
    </location>
</feature>
<name>A0ABM0NZA5_PRUMU</name>
<dbReference type="PANTHER" id="PTHR33138:SF30">
    <property type="entry name" value="LEAF RUST 10 DISEASE-RESISTANCE LOCUS RECEPTOR-LIKE PROTEIN KINASE-LIKE 2.7"/>
    <property type="match status" value="1"/>
</dbReference>
<feature type="signal peptide" evidence="3">
    <location>
        <begin position="1"/>
        <end position="31"/>
    </location>
</feature>
<comment type="subcellular location">
    <subcellularLocation>
        <location evidence="1">Membrane</location>
        <topology evidence="1">Single-pass membrane protein</topology>
    </subcellularLocation>
</comment>
<dbReference type="InterPro" id="IPR025287">
    <property type="entry name" value="WAK_GUB"/>
</dbReference>
<evidence type="ECO:0000259" key="4">
    <source>
        <dbReference type="Pfam" id="PF13947"/>
    </source>
</evidence>
<dbReference type="GeneID" id="103331245"/>
<proteinExistence type="predicted"/>
<evidence type="ECO:0000313" key="5">
    <source>
        <dbReference type="Proteomes" id="UP000694861"/>
    </source>
</evidence>
<gene>
    <name evidence="6" type="primary">LOC103331245</name>
</gene>
<evidence type="ECO:0000256" key="1">
    <source>
        <dbReference type="ARBA" id="ARBA00004167"/>
    </source>
</evidence>
<dbReference type="PANTHER" id="PTHR33138">
    <property type="entry name" value="OS01G0690200 PROTEIN"/>
    <property type="match status" value="1"/>
</dbReference>
<keyword evidence="5" id="KW-1185">Reference proteome</keyword>
<dbReference type="Pfam" id="PF13947">
    <property type="entry name" value="GUB_WAK_bind"/>
    <property type="match status" value="1"/>
</dbReference>
<evidence type="ECO:0000313" key="6">
    <source>
        <dbReference type="RefSeq" id="XP_008232086.1"/>
    </source>
</evidence>
<reference evidence="6" key="2">
    <citation type="submission" date="2025-08" db="UniProtKB">
        <authorList>
            <consortium name="RefSeq"/>
        </authorList>
    </citation>
    <scope>IDENTIFICATION</scope>
</reference>
<dbReference type="RefSeq" id="XP_008232086.1">
    <property type="nucleotide sequence ID" value="XM_008233864.1"/>
</dbReference>
<organism evidence="5 6">
    <name type="scientific">Prunus mume</name>
    <name type="common">Japanese apricot</name>
    <name type="synonym">Armeniaca mume</name>
    <dbReference type="NCBI Taxonomy" id="102107"/>
    <lineage>
        <taxon>Eukaryota</taxon>
        <taxon>Viridiplantae</taxon>
        <taxon>Streptophyta</taxon>
        <taxon>Embryophyta</taxon>
        <taxon>Tracheophyta</taxon>
        <taxon>Spermatophyta</taxon>
        <taxon>Magnoliopsida</taxon>
        <taxon>eudicotyledons</taxon>
        <taxon>Gunneridae</taxon>
        <taxon>Pentapetalae</taxon>
        <taxon>rosids</taxon>
        <taxon>fabids</taxon>
        <taxon>Rosales</taxon>
        <taxon>Rosaceae</taxon>
        <taxon>Amygdaloideae</taxon>
        <taxon>Amygdaleae</taxon>
        <taxon>Prunus</taxon>
    </lineage>
</organism>
<evidence type="ECO:0000256" key="3">
    <source>
        <dbReference type="SAM" id="SignalP"/>
    </source>
</evidence>
<dbReference type="Proteomes" id="UP000694861">
    <property type="component" value="Linkage group LG5"/>
</dbReference>
<sequence>MESGRSFFTLPSWFVIVAILVVGLSGGSCNASDDGTKCTSSCGNIHNISYPFRLKHDPNHCGQSYFTLSCEKNITLLNLPSSGEYYVQAINYHKQTIRLLDPGLQKDNCSSIPRYPLALMNRYRIISPNGSQYYISSTPVTFLKCANPVNSSIYVDTAPCISTTSLSSQPKTYGYFMIGWTNASDFVIGCSVEWTTAMLDSYNNLHQHQNASYEYIHNALLYGFDLGYSPGYYSLCKGWDRFYPCLPYTFSGFFRYMARRFDGM</sequence>